<dbReference type="GeneID" id="60321592"/>
<sequence length="98" mass="10221">MTAPVVVPSKLKTWVGLAGSALAFIVPLVLSVQDYLPPQWAAAIGAVITLLTALGVYKAPYKPENTSIVPNDRITVNDAGPQAVIPPAGGDYVNPWLA</sequence>
<dbReference type="RefSeq" id="YP_009950180.1">
    <property type="nucleotide sequence ID" value="NC_051588.1"/>
</dbReference>
<evidence type="ECO:0000313" key="2">
    <source>
        <dbReference type="EMBL" id="AXH46868.1"/>
    </source>
</evidence>
<proteinExistence type="predicted"/>
<evidence type="ECO:0000313" key="3">
    <source>
        <dbReference type="Proteomes" id="UP000259472"/>
    </source>
</evidence>
<evidence type="ECO:0000256" key="1">
    <source>
        <dbReference type="SAM" id="Phobius"/>
    </source>
</evidence>
<name>A0A345KV16_9CAUD</name>
<feature type="transmembrane region" description="Helical" evidence="1">
    <location>
        <begin position="12"/>
        <end position="32"/>
    </location>
</feature>
<dbReference type="EMBL" id="MH509442">
    <property type="protein sequence ID" value="AXH46868.1"/>
    <property type="molecule type" value="Genomic_DNA"/>
</dbReference>
<keyword evidence="1" id="KW-1133">Transmembrane helix</keyword>
<dbReference type="Proteomes" id="UP000259472">
    <property type="component" value="Segment"/>
</dbReference>
<organism evidence="2 3">
    <name type="scientific">Mycobacterium phage Aminay</name>
    <dbReference type="NCBI Taxonomy" id="2250291"/>
    <lineage>
        <taxon>Viruses</taxon>
        <taxon>Duplodnaviria</taxon>
        <taxon>Heunggongvirae</taxon>
        <taxon>Uroviricota</taxon>
        <taxon>Caudoviricetes</taxon>
        <taxon>Weiservirinae</taxon>
        <taxon>Aminayvirus</taxon>
        <taxon>Aminayvirus aminay</taxon>
    </lineage>
</organism>
<dbReference type="KEGG" id="vg:60321592"/>
<reference evidence="3" key="1">
    <citation type="submission" date="2018-06" db="EMBL/GenBank/DDBJ databases">
        <authorList>
            <person name="Zhirakovskaya E."/>
        </authorList>
    </citation>
    <scope>NUCLEOTIDE SEQUENCE [LARGE SCALE GENOMIC DNA]</scope>
</reference>
<keyword evidence="1" id="KW-0812">Transmembrane</keyword>
<keyword evidence="1" id="KW-0472">Membrane</keyword>
<feature type="transmembrane region" description="Helical" evidence="1">
    <location>
        <begin position="38"/>
        <end position="57"/>
    </location>
</feature>
<protein>
    <submittedName>
        <fullName evidence="2">Holin</fullName>
    </submittedName>
</protein>
<accession>A0A345KV16</accession>
<keyword evidence="3" id="KW-1185">Reference proteome</keyword>
<gene>
    <name evidence="2" type="primary">30</name>
    <name evidence="2" type="ORF">SEA_AMINAY_30</name>
</gene>